<dbReference type="EMBL" id="CAMPGE010002925">
    <property type="protein sequence ID" value="CAI2361742.1"/>
    <property type="molecule type" value="Genomic_DNA"/>
</dbReference>
<dbReference type="Proteomes" id="UP001295684">
    <property type="component" value="Unassembled WGS sequence"/>
</dbReference>
<dbReference type="AlphaFoldDB" id="A0AAD1X7L1"/>
<proteinExistence type="predicted"/>
<keyword evidence="2" id="KW-1185">Reference proteome</keyword>
<protein>
    <submittedName>
        <fullName evidence="1">Uncharacterized protein</fullName>
    </submittedName>
</protein>
<organism evidence="1 2">
    <name type="scientific">Euplotes crassus</name>
    <dbReference type="NCBI Taxonomy" id="5936"/>
    <lineage>
        <taxon>Eukaryota</taxon>
        <taxon>Sar</taxon>
        <taxon>Alveolata</taxon>
        <taxon>Ciliophora</taxon>
        <taxon>Intramacronucleata</taxon>
        <taxon>Spirotrichea</taxon>
        <taxon>Hypotrichia</taxon>
        <taxon>Euplotida</taxon>
        <taxon>Euplotidae</taxon>
        <taxon>Moneuplotes</taxon>
    </lineage>
</organism>
<evidence type="ECO:0000313" key="2">
    <source>
        <dbReference type="Proteomes" id="UP001295684"/>
    </source>
</evidence>
<comment type="caution">
    <text evidence="1">The sequence shown here is derived from an EMBL/GenBank/DDBJ whole genome shotgun (WGS) entry which is preliminary data.</text>
</comment>
<name>A0AAD1X7L1_EUPCR</name>
<accession>A0AAD1X7L1</accession>
<reference evidence="1" key="1">
    <citation type="submission" date="2023-07" db="EMBL/GenBank/DDBJ databases">
        <authorList>
            <consortium name="AG Swart"/>
            <person name="Singh M."/>
            <person name="Singh A."/>
            <person name="Seah K."/>
            <person name="Emmerich C."/>
        </authorList>
    </citation>
    <scope>NUCLEOTIDE SEQUENCE</scope>
    <source>
        <strain evidence="1">DP1</strain>
    </source>
</reference>
<sequence length="158" mass="17856">MNNSIYNQLDENLSEDILSEGSSTCQVKVSKRLGINMDMTPFNPSRFGSKLKDHSDNVCAPKTLKAQGILGAPKKNYYFTKHKSLLQKFHIWSCNVKKIRQDSALCILGRCLSETKSGLCFTSRLSSGTEACLCKPRKQGKLQSLYRRLKKKFDEKAN</sequence>
<gene>
    <name evidence="1" type="ORF">ECRASSUSDP1_LOCUS3055</name>
</gene>
<evidence type="ECO:0000313" key="1">
    <source>
        <dbReference type="EMBL" id="CAI2361742.1"/>
    </source>
</evidence>